<evidence type="ECO:0000313" key="4">
    <source>
        <dbReference type="Proteomes" id="UP000198612"/>
    </source>
</evidence>
<feature type="domain" description="THIF-type NAD/FAD binding fold" evidence="1">
    <location>
        <begin position="195"/>
        <end position="460"/>
    </location>
</feature>
<gene>
    <name evidence="2" type="ORF">SAMN04488598_1692</name>
    <name evidence="3" type="ORF">SAMN04515652_1646</name>
</gene>
<evidence type="ECO:0000313" key="5">
    <source>
        <dbReference type="Proteomes" id="UP000199519"/>
    </source>
</evidence>
<dbReference type="RefSeq" id="WP_176760102.1">
    <property type="nucleotide sequence ID" value="NZ_FNBJ01000069.1"/>
</dbReference>
<evidence type="ECO:0000259" key="1">
    <source>
        <dbReference type="Pfam" id="PF00899"/>
    </source>
</evidence>
<protein>
    <submittedName>
        <fullName evidence="3">E2 family protein C</fullName>
    </submittedName>
</protein>
<dbReference type="AlphaFoldDB" id="A0A1I0D7S7"/>
<keyword evidence="5" id="KW-1185">Reference proteome</keyword>
<dbReference type="Gene3D" id="3.40.50.720">
    <property type="entry name" value="NAD(P)-binding Rossmann-like Domain"/>
    <property type="match status" value="1"/>
</dbReference>
<dbReference type="SUPFAM" id="SSF69572">
    <property type="entry name" value="Activating enzymes of the ubiquitin-like proteins"/>
    <property type="match status" value="1"/>
</dbReference>
<accession>A0A1I0D7S7</accession>
<dbReference type="Proteomes" id="UP000199519">
    <property type="component" value="Unassembled WGS sequence"/>
</dbReference>
<evidence type="ECO:0000313" key="3">
    <source>
        <dbReference type="EMBL" id="SET28317.1"/>
    </source>
</evidence>
<dbReference type="EMBL" id="FOHG01000064">
    <property type="protein sequence ID" value="SET28317.1"/>
    <property type="molecule type" value="Genomic_DNA"/>
</dbReference>
<dbReference type="InterPro" id="IPR035985">
    <property type="entry name" value="Ubiquitin-activating_enz"/>
</dbReference>
<sequence>MKESLRFTNKMGISSDIVNETRNNTKVIITADKKEVLNYSTQIMLEISTNILARIFPNIEIDVEDVPAKHLNTSKNLYSHLIKTKNEAYKWNQAKGETQNYIYLVVGNKKVSEKAIYIDANGWLAYVGNKPSNIEKKDIRIPIGSVTSACLGAAEIFKLIFNKKIKKDFNLIENIIFNTLTYKFDDEINIPVDQLNLDRVSLFGSGSVGSSLLYTLGFMPNVSGTIDIVDRDPNIDINNMQRYSYLNLSDLEKNQSLSKAKWAANKIDSDLENLKVNYWDKSQGTVSNYLNSRPLKPGIKLAISAVDNINARIEIADCLAERTINAGTGDVTLTITRHGFSDGKACLACDYISNIPSRNWYQKVSRETGLSVGRVAQLLQGGEVLVEDDIKIMINKRFIEKEKKDKLLNTDLNSIVNRKLYSSVSIDNKNSTESSVTAPFVSTMSGALLTGEMIKEIAGLQGNWKKNKFRMDMLIGNSLSTSVPKAGIKCLCANNFRKQSYENLWDGNR</sequence>
<dbReference type="EMBL" id="FNBJ01000069">
    <property type="protein sequence ID" value="SDG24414.1"/>
    <property type="molecule type" value="Genomic_DNA"/>
</dbReference>
<organism evidence="3 4">
    <name type="scientific">Halanaerobium congolense</name>
    <dbReference type="NCBI Taxonomy" id="54121"/>
    <lineage>
        <taxon>Bacteria</taxon>
        <taxon>Bacillati</taxon>
        <taxon>Bacillota</taxon>
        <taxon>Clostridia</taxon>
        <taxon>Halanaerobiales</taxon>
        <taxon>Halanaerobiaceae</taxon>
        <taxon>Halanaerobium</taxon>
    </lineage>
</organism>
<evidence type="ECO:0000313" key="2">
    <source>
        <dbReference type="EMBL" id="SDG24414.1"/>
    </source>
</evidence>
<dbReference type="GO" id="GO:0008641">
    <property type="term" value="F:ubiquitin-like modifier activating enzyme activity"/>
    <property type="evidence" value="ECO:0007669"/>
    <property type="project" value="InterPro"/>
</dbReference>
<reference evidence="4 5" key="1">
    <citation type="submission" date="2016-10" db="EMBL/GenBank/DDBJ databases">
        <authorList>
            <person name="Varghese N."/>
            <person name="Submissions S."/>
        </authorList>
    </citation>
    <scope>NUCLEOTIDE SEQUENCE [LARGE SCALE GENOMIC DNA]</scope>
    <source>
        <strain evidence="2 5">WG2</strain>
        <strain evidence="3 4">WG5</strain>
    </source>
</reference>
<name>A0A1I0D7S7_9FIRM</name>
<dbReference type="Pfam" id="PF00899">
    <property type="entry name" value="ThiF"/>
    <property type="match status" value="1"/>
</dbReference>
<proteinExistence type="predicted"/>
<dbReference type="InterPro" id="IPR000594">
    <property type="entry name" value="ThiF_NAD_FAD-bd"/>
</dbReference>
<dbReference type="Proteomes" id="UP000198612">
    <property type="component" value="Unassembled WGS sequence"/>
</dbReference>